<evidence type="ECO:0000256" key="5">
    <source>
        <dbReference type="ARBA" id="ARBA00023136"/>
    </source>
</evidence>
<dbReference type="Pfam" id="PF13440">
    <property type="entry name" value="Polysacc_synt_3"/>
    <property type="match status" value="1"/>
</dbReference>
<dbReference type="AlphaFoldDB" id="A0A1F5K6R7"/>
<feature type="transmembrane region" description="Helical" evidence="6">
    <location>
        <begin position="86"/>
        <end position="107"/>
    </location>
</feature>
<keyword evidence="5 6" id="KW-0472">Membrane</keyword>
<gene>
    <name evidence="7" type="ORF">A3E45_01015</name>
</gene>
<evidence type="ECO:0008006" key="9">
    <source>
        <dbReference type="Google" id="ProtNLM"/>
    </source>
</evidence>
<comment type="caution">
    <text evidence="7">The sequence shown here is derived from an EMBL/GenBank/DDBJ whole genome shotgun (WGS) entry which is preliminary data.</text>
</comment>
<feature type="transmembrane region" description="Helical" evidence="6">
    <location>
        <begin position="13"/>
        <end position="38"/>
    </location>
</feature>
<dbReference type="PANTHER" id="PTHR30250:SF28">
    <property type="entry name" value="POLYSACCHARIDE BIOSYNTHESIS PROTEIN"/>
    <property type="match status" value="1"/>
</dbReference>
<dbReference type="PANTHER" id="PTHR30250">
    <property type="entry name" value="PST FAMILY PREDICTED COLANIC ACID TRANSPORTER"/>
    <property type="match status" value="1"/>
</dbReference>
<feature type="transmembrane region" description="Helical" evidence="6">
    <location>
        <begin position="217"/>
        <end position="244"/>
    </location>
</feature>
<proteinExistence type="predicted"/>
<feature type="transmembrane region" description="Helical" evidence="6">
    <location>
        <begin position="298"/>
        <end position="319"/>
    </location>
</feature>
<dbReference type="STRING" id="1797780.A3E45_01015"/>
<evidence type="ECO:0000313" key="7">
    <source>
        <dbReference type="EMBL" id="OGE36485.1"/>
    </source>
</evidence>
<feature type="transmembrane region" description="Helical" evidence="6">
    <location>
        <begin position="256"/>
        <end position="278"/>
    </location>
</feature>
<organism evidence="7 8">
    <name type="scientific">Candidatus Daviesbacteria bacterium RIFCSPHIGHO2_12_FULL_43_11</name>
    <dbReference type="NCBI Taxonomy" id="1797780"/>
    <lineage>
        <taxon>Bacteria</taxon>
        <taxon>Candidatus Daviesiibacteriota</taxon>
    </lineage>
</organism>
<dbReference type="Proteomes" id="UP000176405">
    <property type="component" value="Unassembled WGS sequence"/>
</dbReference>
<dbReference type="EMBL" id="MFDH01000011">
    <property type="protein sequence ID" value="OGE36485.1"/>
    <property type="molecule type" value="Genomic_DNA"/>
</dbReference>
<keyword evidence="3 6" id="KW-0812">Transmembrane</keyword>
<dbReference type="GO" id="GO:0005886">
    <property type="term" value="C:plasma membrane"/>
    <property type="evidence" value="ECO:0007669"/>
    <property type="project" value="UniProtKB-SubCell"/>
</dbReference>
<name>A0A1F5K6R7_9BACT</name>
<feature type="transmembrane region" description="Helical" evidence="6">
    <location>
        <begin position="119"/>
        <end position="140"/>
    </location>
</feature>
<keyword evidence="4 6" id="KW-1133">Transmembrane helix</keyword>
<protein>
    <recommendedName>
        <fullName evidence="9">Polysaccharide biosynthesis protein C-terminal domain-containing protein</fullName>
    </recommendedName>
</protein>
<evidence type="ECO:0000256" key="3">
    <source>
        <dbReference type="ARBA" id="ARBA00022692"/>
    </source>
</evidence>
<feature type="transmembrane region" description="Helical" evidence="6">
    <location>
        <begin position="58"/>
        <end position="80"/>
    </location>
</feature>
<dbReference type="InterPro" id="IPR050833">
    <property type="entry name" value="Poly_Biosynth_Transport"/>
</dbReference>
<feature type="transmembrane region" description="Helical" evidence="6">
    <location>
        <begin position="326"/>
        <end position="345"/>
    </location>
</feature>
<evidence type="ECO:0000256" key="6">
    <source>
        <dbReference type="SAM" id="Phobius"/>
    </source>
</evidence>
<evidence type="ECO:0000256" key="1">
    <source>
        <dbReference type="ARBA" id="ARBA00004651"/>
    </source>
</evidence>
<evidence type="ECO:0000313" key="8">
    <source>
        <dbReference type="Proteomes" id="UP000176405"/>
    </source>
</evidence>
<sequence>MGRLLGPSFYGELAALFSLVGILGIVTLALNTVIVKYISSTNGDLERKGLVRWFTNKILIFSLALFVLVVLLSPIIASFLKINNPILVISVAVVAVFSLLVVVNKAVLQGLLRFNETVAIILTENGLKLILGVVFVYLGFSVGGAMLGLAIGAILGWLLSKSFIKGLAGSKEEISPDAKSIVDYFVPVFLQAVAVTSLYSTDLIFVKHFFDPHDAGIYAATSTLGKIIFFGASPVSLVMFPLVSARLTKGQSYRKIFFASFLTTVLISTVVLLIFKLIPGIVITSLYGAAYLQAVDLLLGFGIFMVFFTLSVFLINFGLSLKKTKIVIFPLLASIAQAIGIWFYHGDLKSVILVSTVVSGMLFLSLLMYFVLGKKSDS</sequence>
<comment type="subcellular location">
    <subcellularLocation>
        <location evidence="1">Cell membrane</location>
        <topology evidence="1">Multi-pass membrane protein</topology>
    </subcellularLocation>
</comment>
<reference evidence="7 8" key="1">
    <citation type="journal article" date="2016" name="Nat. Commun.">
        <title>Thousands of microbial genomes shed light on interconnected biogeochemical processes in an aquifer system.</title>
        <authorList>
            <person name="Anantharaman K."/>
            <person name="Brown C.T."/>
            <person name="Hug L.A."/>
            <person name="Sharon I."/>
            <person name="Castelle C.J."/>
            <person name="Probst A.J."/>
            <person name="Thomas B.C."/>
            <person name="Singh A."/>
            <person name="Wilkins M.J."/>
            <person name="Karaoz U."/>
            <person name="Brodie E.L."/>
            <person name="Williams K.H."/>
            <person name="Hubbard S.S."/>
            <person name="Banfield J.F."/>
        </authorList>
    </citation>
    <scope>NUCLEOTIDE SEQUENCE [LARGE SCALE GENOMIC DNA]</scope>
</reference>
<evidence type="ECO:0000256" key="4">
    <source>
        <dbReference type="ARBA" id="ARBA00022989"/>
    </source>
</evidence>
<keyword evidence="2" id="KW-1003">Cell membrane</keyword>
<feature type="transmembrane region" description="Helical" evidence="6">
    <location>
        <begin position="351"/>
        <end position="372"/>
    </location>
</feature>
<feature type="transmembrane region" description="Helical" evidence="6">
    <location>
        <begin position="184"/>
        <end position="205"/>
    </location>
</feature>
<evidence type="ECO:0000256" key="2">
    <source>
        <dbReference type="ARBA" id="ARBA00022475"/>
    </source>
</evidence>
<accession>A0A1F5K6R7</accession>